<evidence type="ECO:0000256" key="1">
    <source>
        <dbReference type="SAM" id="SignalP"/>
    </source>
</evidence>
<evidence type="ECO:0000313" key="2">
    <source>
        <dbReference type="EMBL" id="RCS46026.1"/>
    </source>
</evidence>
<sequence length="278" mass="30891">MRNYDSVGLTRCLPLLSVLLLLAPQHLIAAEATATGPNIRLNTTYGAETYRPAEFVAGETVVVQAKTSHLKANAQGQYQFATEAQLLDSAGKTIEKIPLHRSSEIANSFETVHLSFRIPTETPPGKYRFLATLHDLMADTKTTAELEITLHPRESQDVTELRLTQEPATSLRPGATYLLANVSSELVEIDSRGVQCTMLIWDEKKRLIGEPISAIITKNSRREDETGRPYNLASPLPSLPSGNYQIRLLAPNEVGRESTQYQIQYRVPFYISGIDVLR</sequence>
<comment type="caution">
    <text evidence="2">The sequence shown here is derived from an EMBL/GenBank/DDBJ whole genome shotgun (WGS) entry which is preliminary data.</text>
</comment>
<dbReference type="RefSeq" id="WP_114369790.1">
    <property type="nucleotide sequence ID" value="NZ_QPEX01000033.1"/>
</dbReference>
<dbReference type="AlphaFoldDB" id="A0A368KS47"/>
<accession>A0A368KS47</accession>
<dbReference type="EMBL" id="QPEX01000033">
    <property type="protein sequence ID" value="RCS46026.1"/>
    <property type="molecule type" value="Genomic_DNA"/>
</dbReference>
<proteinExistence type="predicted"/>
<evidence type="ECO:0000313" key="3">
    <source>
        <dbReference type="Proteomes" id="UP000253562"/>
    </source>
</evidence>
<organism evidence="2 3">
    <name type="scientific">Bremerella cremea</name>
    <dbReference type="NCBI Taxonomy" id="1031537"/>
    <lineage>
        <taxon>Bacteria</taxon>
        <taxon>Pseudomonadati</taxon>
        <taxon>Planctomycetota</taxon>
        <taxon>Planctomycetia</taxon>
        <taxon>Pirellulales</taxon>
        <taxon>Pirellulaceae</taxon>
        <taxon>Bremerella</taxon>
    </lineage>
</organism>
<feature type="chain" id="PRO_5016819340" description="DUF4198 domain-containing protein" evidence="1">
    <location>
        <begin position="30"/>
        <end position="278"/>
    </location>
</feature>
<reference evidence="2 3" key="1">
    <citation type="submission" date="2018-07" db="EMBL/GenBank/DDBJ databases">
        <title>Comparative genomes isolates from brazilian mangrove.</title>
        <authorList>
            <person name="De Araujo J.E."/>
            <person name="Taketani R.G."/>
            <person name="Silva M.C.P."/>
            <person name="Lourenco M.V."/>
            <person name="Oliveira V.M."/>
            <person name="Andreote F.D."/>
        </authorList>
    </citation>
    <scope>NUCLEOTIDE SEQUENCE [LARGE SCALE GENOMIC DNA]</scope>
    <source>
        <strain evidence="2 3">HEX PRIS-MGV</strain>
    </source>
</reference>
<gene>
    <name evidence="2" type="ORF">DTL42_16180</name>
</gene>
<dbReference type="OrthoDB" id="9956950at2"/>
<keyword evidence="1" id="KW-0732">Signal</keyword>
<protein>
    <recommendedName>
        <fullName evidence="4">DUF4198 domain-containing protein</fullName>
    </recommendedName>
</protein>
<evidence type="ECO:0008006" key="4">
    <source>
        <dbReference type="Google" id="ProtNLM"/>
    </source>
</evidence>
<feature type="signal peptide" evidence="1">
    <location>
        <begin position="1"/>
        <end position="29"/>
    </location>
</feature>
<name>A0A368KS47_9BACT</name>
<dbReference type="Proteomes" id="UP000253562">
    <property type="component" value="Unassembled WGS sequence"/>
</dbReference>